<keyword evidence="3" id="KW-1185">Reference proteome</keyword>
<dbReference type="Pfam" id="PF00756">
    <property type="entry name" value="Esterase"/>
    <property type="match status" value="1"/>
</dbReference>
<gene>
    <name evidence="2" type="ORF">SAMN06295973_3241</name>
</gene>
<feature type="transmembrane region" description="Helical" evidence="1">
    <location>
        <begin position="73"/>
        <end position="97"/>
    </location>
</feature>
<dbReference type="EMBL" id="FUZO01000002">
    <property type="protein sequence ID" value="SKC70821.1"/>
    <property type="molecule type" value="Genomic_DNA"/>
</dbReference>
<protein>
    <submittedName>
        <fullName evidence="2">Esterase</fullName>
    </submittedName>
</protein>
<feature type="transmembrane region" description="Helical" evidence="1">
    <location>
        <begin position="39"/>
        <end position="61"/>
    </location>
</feature>
<evidence type="ECO:0000256" key="1">
    <source>
        <dbReference type="SAM" id="Phobius"/>
    </source>
</evidence>
<dbReference type="InterPro" id="IPR029058">
    <property type="entry name" value="AB_hydrolase_fold"/>
</dbReference>
<dbReference type="Gene3D" id="3.40.50.1820">
    <property type="entry name" value="alpha/beta hydrolase"/>
    <property type="match status" value="1"/>
</dbReference>
<dbReference type="RefSeq" id="WP_079706904.1">
    <property type="nucleotide sequence ID" value="NZ_FUZO01000002.1"/>
</dbReference>
<dbReference type="InterPro" id="IPR050583">
    <property type="entry name" value="Mycobacterial_A85_antigen"/>
</dbReference>
<evidence type="ECO:0000313" key="2">
    <source>
        <dbReference type="EMBL" id="SKC70821.1"/>
    </source>
</evidence>
<keyword evidence="1" id="KW-0812">Transmembrane</keyword>
<keyword evidence="1" id="KW-0472">Membrane</keyword>
<reference evidence="2 3" key="1">
    <citation type="submission" date="2017-02" db="EMBL/GenBank/DDBJ databases">
        <authorList>
            <person name="Varghese N."/>
            <person name="Submissions S."/>
        </authorList>
    </citation>
    <scope>NUCLEOTIDE SEQUENCE [LARGE SCALE GENOMIC DNA]</scope>
    <source>
        <strain evidence="2 3">VKM Ac-1787</strain>
    </source>
</reference>
<accession>A0ABY1LPN3</accession>
<sequence length="401" mass="42204">MTSVACTAQWKDQPVDVDAPIHLPAALSGDLGSDLLASYWPSVAALSVAAALVTGLVVLVRRRRRAARSSKRIVLAVGAPAVVAIVCAVALGVNTWVGYFPSVAAVQRWLDASPRKPVAAFPTTAVQGGTSVVPDGERRVTTDDRGYAFLTTVPSHGRSMPDAGAWVYLPPGYDAGGNTARYPLLVALHGAPGSAADWFAGGRLDQVLDVLIAAGSIPPVVVVSPDLNAGPDRVDREPLNLPGGPQIEDYVAKDVVGWADTHLRTKADPNHRIISGMSSGGLGALLYGLHHPDVFGGVVSIMPYTNPYTPEVTADPAARQRNTPLEAIALRATGGDQQFFLGQGDGEKTAEATQIRDALRAHDHPTTLRVLPGLAHNWTAARTIMPYGLVWVSQRLGWSAG</sequence>
<evidence type="ECO:0000313" key="3">
    <source>
        <dbReference type="Proteomes" id="UP000190827"/>
    </source>
</evidence>
<name>A0ABY1LPN3_9MICO</name>
<dbReference type="InterPro" id="IPR000801">
    <property type="entry name" value="Esterase-like"/>
</dbReference>
<dbReference type="SUPFAM" id="SSF53474">
    <property type="entry name" value="alpha/beta-Hydrolases"/>
    <property type="match status" value="1"/>
</dbReference>
<dbReference type="Proteomes" id="UP000190827">
    <property type="component" value="Unassembled WGS sequence"/>
</dbReference>
<comment type="caution">
    <text evidence="2">The sequence shown here is derived from an EMBL/GenBank/DDBJ whole genome shotgun (WGS) entry which is preliminary data.</text>
</comment>
<organism evidence="2 3">
    <name type="scientific">Plantibacter cousiniae</name>
    <name type="common">nom. nud.</name>
    <dbReference type="NCBI Taxonomy" id="199709"/>
    <lineage>
        <taxon>Bacteria</taxon>
        <taxon>Bacillati</taxon>
        <taxon>Actinomycetota</taxon>
        <taxon>Actinomycetes</taxon>
        <taxon>Micrococcales</taxon>
        <taxon>Microbacteriaceae</taxon>
        <taxon>Plantibacter</taxon>
    </lineage>
</organism>
<keyword evidence="1" id="KW-1133">Transmembrane helix</keyword>
<proteinExistence type="predicted"/>
<dbReference type="PANTHER" id="PTHR48098">
    <property type="entry name" value="ENTEROCHELIN ESTERASE-RELATED"/>
    <property type="match status" value="1"/>
</dbReference>